<dbReference type="GO" id="GO:0005886">
    <property type="term" value="C:plasma membrane"/>
    <property type="evidence" value="ECO:0007669"/>
    <property type="project" value="UniProtKB-SubCell"/>
</dbReference>
<name>A0A0J7XHU7_9SPHN</name>
<evidence type="ECO:0000256" key="8">
    <source>
        <dbReference type="SAM" id="Phobius"/>
    </source>
</evidence>
<evidence type="ECO:0008006" key="11">
    <source>
        <dbReference type="Google" id="ProtNLM"/>
    </source>
</evidence>
<evidence type="ECO:0000256" key="5">
    <source>
        <dbReference type="ARBA" id="ARBA00022989"/>
    </source>
</evidence>
<evidence type="ECO:0000256" key="3">
    <source>
        <dbReference type="ARBA" id="ARBA00022475"/>
    </source>
</evidence>
<dbReference type="InterPro" id="IPR005498">
    <property type="entry name" value="T4SS_VirB10/TraB/TrbI"/>
</dbReference>
<dbReference type="Proteomes" id="UP000052232">
    <property type="component" value="Unassembled WGS sequence"/>
</dbReference>
<proteinExistence type="inferred from homology"/>
<evidence type="ECO:0000313" key="10">
    <source>
        <dbReference type="Proteomes" id="UP000052232"/>
    </source>
</evidence>
<dbReference type="AlphaFoldDB" id="A0A0J7XHU7"/>
<dbReference type="Pfam" id="PF03743">
    <property type="entry name" value="TrbI"/>
    <property type="match status" value="1"/>
</dbReference>
<dbReference type="InterPro" id="IPR042217">
    <property type="entry name" value="T4SS_VirB10/TrbI"/>
</dbReference>
<gene>
    <name evidence="9" type="ORF">V473_23445</name>
</gene>
<evidence type="ECO:0000256" key="2">
    <source>
        <dbReference type="ARBA" id="ARBA00010265"/>
    </source>
</evidence>
<dbReference type="PATRIC" id="fig|1420583.3.peg.4501"/>
<accession>A0A0J7XHU7</accession>
<comment type="similarity">
    <text evidence="2">Belongs to the TrbI/VirB10 family.</text>
</comment>
<evidence type="ECO:0000256" key="6">
    <source>
        <dbReference type="ARBA" id="ARBA00023136"/>
    </source>
</evidence>
<dbReference type="Gene3D" id="2.40.128.260">
    <property type="entry name" value="Type IV secretion system, VirB10/TraB/TrbI"/>
    <property type="match status" value="2"/>
</dbReference>
<feature type="transmembrane region" description="Helical" evidence="8">
    <location>
        <begin position="57"/>
        <end position="76"/>
    </location>
</feature>
<evidence type="ECO:0000313" key="9">
    <source>
        <dbReference type="EMBL" id="KMS51591.1"/>
    </source>
</evidence>
<comment type="subcellular location">
    <subcellularLocation>
        <location evidence="1">Cell membrane</location>
        <topology evidence="1">Single-pass membrane protein</topology>
    </subcellularLocation>
</comment>
<sequence>MSEIENSADHGAPRQRPTYDETDVNAEALNEANSTTPEVDRKAFNPRGRLQSMGKGTGVAVACGAAFVGFIVFSMASQSDKGQPKRDDSTFQLGDDVSAEKSARQAASVVVGQTDPNKLAQVGTDPFGNPIMAPGQDLSGAAVPAVQGGPRDPVAERLEKAEQARLAAIERERARQDAMRRAPIMAVSPAAGVPGIGGNPNAGPFSNLRVGGSGDDEAGAKAPNELAQKLNGMDIAKVSAGQLGNRNFLITAGMQIPCVLQTAMDSTQPGLTSCLIPQDIWSANGSVILMEKGTRVLGEYQGGFSTGQNRIFVLWNRAITPAGVSVTLGSPAADQLGRAGMGGQVETFFWKRFGGALLLSIVGDAGNALGNSVSGVEQTIAAPNAAAGIAAQDSQRIRPRLRAPQGKEMTIMVARDVDFSSVYSLRLRR</sequence>
<keyword evidence="3" id="KW-1003">Cell membrane</keyword>
<comment type="caution">
    <text evidence="9">The sequence shown here is derived from an EMBL/GenBank/DDBJ whole genome shotgun (WGS) entry which is preliminary data.</text>
</comment>
<dbReference type="STRING" id="1420583.V473_23445"/>
<protein>
    <recommendedName>
        <fullName evidence="11">Conjugal transfer protein TrbI</fullName>
    </recommendedName>
</protein>
<evidence type="ECO:0000256" key="7">
    <source>
        <dbReference type="SAM" id="MobiDB-lite"/>
    </source>
</evidence>
<dbReference type="RefSeq" id="WP_066609291.1">
    <property type="nucleotide sequence ID" value="NZ_KQ130440.1"/>
</dbReference>
<dbReference type="NCBIfam" id="NF038091">
    <property type="entry name" value="T4SS_VirB10"/>
    <property type="match status" value="1"/>
</dbReference>
<keyword evidence="5 8" id="KW-1133">Transmembrane helix</keyword>
<organism evidence="9 10">
    <name type="scientific">Sphingobium cupriresistens LL01</name>
    <dbReference type="NCBI Taxonomy" id="1420583"/>
    <lineage>
        <taxon>Bacteria</taxon>
        <taxon>Pseudomonadati</taxon>
        <taxon>Pseudomonadota</taxon>
        <taxon>Alphaproteobacteria</taxon>
        <taxon>Sphingomonadales</taxon>
        <taxon>Sphingomonadaceae</taxon>
        <taxon>Sphingobium</taxon>
    </lineage>
</organism>
<keyword evidence="4 8" id="KW-0812">Transmembrane</keyword>
<dbReference type="EMBL" id="JACT01000009">
    <property type="protein sequence ID" value="KMS51591.1"/>
    <property type="molecule type" value="Genomic_DNA"/>
</dbReference>
<evidence type="ECO:0000256" key="4">
    <source>
        <dbReference type="ARBA" id="ARBA00022692"/>
    </source>
</evidence>
<feature type="region of interest" description="Disordered" evidence="7">
    <location>
        <begin position="78"/>
        <end position="99"/>
    </location>
</feature>
<dbReference type="CDD" id="cd16429">
    <property type="entry name" value="VirB10"/>
    <property type="match status" value="1"/>
</dbReference>
<dbReference type="InterPro" id="IPR047695">
    <property type="entry name" value="T4SS_VirB10/PtlG"/>
</dbReference>
<keyword evidence="6 8" id="KW-0472">Membrane</keyword>
<keyword evidence="10" id="KW-1185">Reference proteome</keyword>
<reference evidence="9 10" key="1">
    <citation type="journal article" date="2015" name="G3 (Bethesda)">
        <title>Insights into Ongoing Evolution of the Hexachlorocyclohexane Catabolic Pathway from Comparative Genomics of Ten Sphingomonadaceae Strains.</title>
        <authorList>
            <person name="Pearce S.L."/>
            <person name="Oakeshott J.G."/>
            <person name="Pandey G."/>
        </authorList>
    </citation>
    <scope>NUCLEOTIDE SEQUENCE [LARGE SCALE GENOMIC DNA]</scope>
    <source>
        <strain evidence="9 10">LL01</strain>
    </source>
</reference>
<evidence type="ECO:0000256" key="1">
    <source>
        <dbReference type="ARBA" id="ARBA00004162"/>
    </source>
</evidence>
<feature type="region of interest" description="Disordered" evidence="7">
    <location>
        <begin position="1"/>
        <end position="42"/>
    </location>
</feature>